<gene>
    <name evidence="3" type="ORF">DY000_02031974</name>
</gene>
<dbReference type="InterPro" id="IPR006563">
    <property type="entry name" value="POX_dom"/>
</dbReference>
<accession>A0ABQ7DX65</accession>
<dbReference type="Pfam" id="PF07526">
    <property type="entry name" value="POX"/>
    <property type="match status" value="1"/>
</dbReference>
<dbReference type="EMBL" id="QGKV02000649">
    <property type="protein sequence ID" value="KAF3581795.1"/>
    <property type="molecule type" value="Genomic_DNA"/>
</dbReference>
<keyword evidence="4" id="KW-1185">Reference proteome</keyword>
<evidence type="ECO:0000313" key="3">
    <source>
        <dbReference type="EMBL" id="KAF3581795.1"/>
    </source>
</evidence>
<evidence type="ECO:0000256" key="1">
    <source>
        <dbReference type="SAM" id="MobiDB-lite"/>
    </source>
</evidence>
<proteinExistence type="predicted"/>
<dbReference type="Proteomes" id="UP000266723">
    <property type="component" value="Unassembled WGS sequence"/>
</dbReference>
<feature type="region of interest" description="Disordered" evidence="1">
    <location>
        <begin position="151"/>
        <end position="186"/>
    </location>
</feature>
<reference evidence="3 4" key="1">
    <citation type="journal article" date="2020" name="BMC Genomics">
        <title>Intraspecific diversification of the crop wild relative Brassica cretica Lam. using demographic model selection.</title>
        <authorList>
            <person name="Kioukis A."/>
            <person name="Michalopoulou V.A."/>
            <person name="Briers L."/>
            <person name="Pirintsos S."/>
            <person name="Studholme D.J."/>
            <person name="Pavlidis P."/>
            <person name="Sarris P.F."/>
        </authorList>
    </citation>
    <scope>NUCLEOTIDE SEQUENCE [LARGE SCALE GENOMIC DNA]</scope>
    <source>
        <strain evidence="4">cv. PFS-1207/04</strain>
    </source>
</reference>
<feature type="domain" description="POX" evidence="2">
    <location>
        <begin position="122"/>
        <end position="217"/>
    </location>
</feature>
<evidence type="ECO:0000259" key="2">
    <source>
        <dbReference type="SMART" id="SM00574"/>
    </source>
</evidence>
<organism evidence="3 4">
    <name type="scientific">Brassica cretica</name>
    <name type="common">Mustard</name>
    <dbReference type="NCBI Taxonomy" id="69181"/>
    <lineage>
        <taxon>Eukaryota</taxon>
        <taxon>Viridiplantae</taxon>
        <taxon>Streptophyta</taxon>
        <taxon>Embryophyta</taxon>
        <taxon>Tracheophyta</taxon>
        <taxon>Spermatophyta</taxon>
        <taxon>Magnoliopsida</taxon>
        <taxon>eudicotyledons</taxon>
        <taxon>Gunneridae</taxon>
        <taxon>Pentapetalae</taxon>
        <taxon>rosids</taxon>
        <taxon>malvids</taxon>
        <taxon>Brassicales</taxon>
        <taxon>Brassicaceae</taxon>
        <taxon>Brassiceae</taxon>
        <taxon>Brassica</taxon>
    </lineage>
</organism>
<evidence type="ECO:0000313" key="4">
    <source>
        <dbReference type="Proteomes" id="UP000266723"/>
    </source>
</evidence>
<name>A0ABQ7DX65_BRACR</name>
<comment type="caution">
    <text evidence="3">The sequence shown here is derived from an EMBL/GenBank/DDBJ whole genome shotgun (WGS) entry which is preliminary data.</text>
</comment>
<dbReference type="SMART" id="SM00574">
    <property type="entry name" value="POX"/>
    <property type="match status" value="1"/>
</dbReference>
<sequence length="283" mass="31617">MAVYYPTSTVGMQSLYQEPIYLNEQASSSSAGAGANCLEISNSVPNEMVFIPPTSDTSLNGNVTVSSNDLSFHGGGLSLSLGNQIQYHYQNLSNQLSYNEENGKSHHHQHHHQVPSFGFYNNGFVSSVLRSRYLKPTQQLLDEVVSVKKTKDNEKGQDFTNGSKPNDTNNTENNEELSPSERQELQSKKNKLLTMVDEVDKSPLTVPSDCIHIRVLDGFWDTIEPRVDTGFLLFIADGYTSWRVTLRDSYGASRIDFINFDFGDSLPRHASFLDAEAPLRKLL</sequence>
<protein>
    <recommendedName>
        <fullName evidence="2">POX domain-containing protein</fullName>
    </recommendedName>
</protein>